<dbReference type="EMBL" id="ASGP02000001">
    <property type="protein sequence ID" value="KAH9526697.1"/>
    <property type="molecule type" value="Genomic_DNA"/>
</dbReference>
<reference evidence="2" key="2">
    <citation type="submission" date="2020-06" db="EMBL/GenBank/DDBJ databases">
        <authorList>
            <person name="Ji K."/>
            <person name="Li J."/>
        </authorList>
    </citation>
    <scope>NUCLEOTIDE SEQUENCE</scope>
    <source>
        <strain evidence="2">JKM2019</strain>
        <tissue evidence="2">Whole body</tissue>
    </source>
</reference>
<dbReference type="AlphaFoldDB" id="A0A922I9E9"/>
<reference evidence="3" key="4">
    <citation type="journal article" date="2022" name="Res Sq">
        <title>Comparative Genomics Reveals Insights into the Divergent Evolution of Astigmatic Mites and Household Pest Adaptations.</title>
        <authorList>
            <person name="Xiong Q."/>
            <person name="Wan A.T.-Y."/>
            <person name="Liu X.-Y."/>
            <person name="Fung C.S.-H."/>
            <person name="Xiao X."/>
            <person name="Malainual N."/>
            <person name="Hou J."/>
            <person name="Wang L."/>
            <person name="Wang M."/>
            <person name="Yang K."/>
            <person name="Cui Y."/>
            <person name="Leung E."/>
            <person name="Nong W."/>
            <person name="Shin S.-K."/>
            <person name="Au S."/>
            <person name="Jeong K.Y."/>
            <person name="Chew F.T."/>
            <person name="Hui J."/>
            <person name="Leung T.F."/>
            <person name="Tungtrongchitr A."/>
            <person name="Zhong N."/>
            <person name="Liu Z."/>
            <person name="Tsui S."/>
        </authorList>
    </citation>
    <scope>NUCLEOTIDE SEQUENCE</scope>
    <source>
        <strain evidence="3">Derf</strain>
        <tissue evidence="3">Whole organism</tissue>
    </source>
</reference>
<comment type="caution">
    <text evidence="3">The sequence shown here is derived from an EMBL/GenBank/DDBJ whole genome shotgun (WGS) entry which is preliminary data.</text>
</comment>
<name>A0A922I9E9_DERFA</name>
<evidence type="ECO:0000313" key="2">
    <source>
        <dbReference type="EMBL" id="KAH7641033.1"/>
    </source>
</evidence>
<protein>
    <submittedName>
        <fullName evidence="3">Uncharacterized protein</fullName>
    </submittedName>
</protein>
<dbReference type="EMBL" id="SDOV01000005">
    <property type="protein sequence ID" value="KAH7641033.1"/>
    <property type="molecule type" value="Genomic_DNA"/>
</dbReference>
<proteinExistence type="predicted"/>
<organism evidence="3 4">
    <name type="scientific">Dermatophagoides farinae</name>
    <name type="common">American house dust mite</name>
    <dbReference type="NCBI Taxonomy" id="6954"/>
    <lineage>
        <taxon>Eukaryota</taxon>
        <taxon>Metazoa</taxon>
        <taxon>Ecdysozoa</taxon>
        <taxon>Arthropoda</taxon>
        <taxon>Chelicerata</taxon>
        <taxon>Arachnida</taxon>
        <taxon>Acari</taxon>
        <taxon>Acariformes</taxon>
        <taxon>Sarcoptiformes</taxon>
        <taxon>Astigmata</taxon>
        <taxon>Psoroptidia</taxon>
        <taxon>Analgoidea</taxon>
        <taxon>Pyroglyphidae</taxon>
        <taxon>Dermatophagoidinae</taxon>
        <taxon>Dermatophagoides</taxon>
    </lineage>
</organism>
<feature type="chain" id="PRO_5038276954" evidence="1">
    <location>
        <begin position="23"/>
        <end position="173"/>
    </location>
</feature>
<reference evidence="3" key="1">
    <citation type="submission" date="2013-05" db="EMBL/GenBank/DDBJ databases">
        <authorList>
            <person name="Yim A.K.Y."/>
            <person name="Chan T.F."/>
            <person name="Ji K.M."/>
            <person name="Liu X.Y."/>
            <person name="Zhou J.W."/>
            <person name="Li R.Q."/>
            <person name="Yang K.Y."/>
            <person name="Li J."/>
            <person name="Li M."/>
            <person name="Law P.T.W."/>
            <person name="Wu Y.L."/>
            <person name="Cai Z.L."/>
            <person name="Qin H."/>
            <person name="Bao Y."/>
            <person name="Leung R.K.K."/>
            <person name="Ng P.K.S."/>
            <person name="Zou J."/>
            <person name="Zhong X.J."/>
            <person name="Ran P.X."/>
            <person name="Zhong N.S."/>
            <person name="Liu Z.G."/>
            <person name="Tsui S.K.W."/>
        </authorList>
    </citation>
    <scope>NUCLEOTIDE SEQUENCE</scope>
    <source>
        <strain evidence="3">Derf</strain>
        <tissue evidence="3">Whole organism</tissue>
    </source>
</reference>
<gene>
    <name evidence="3" type="ORF">DERF_000762</name>
    <name evidence="2" type="ORF">HUG17_8502</name>
</gene>
<dbReference type="Proteomes" id="UP000790347">
    <property type="component" value="Unassembled WGS sequence"/>
</dbReference>
<feature type="signal peptide" evidence="1">
    <location>
        <begin position="1"/>
        <end position="22"/>
    </location>
</feature>
<keyword evidence="1" id="KW-0732">Signal</keyword>
<keyword evidence="4" id="KW-1185">Reference proteome</keyword>
<sequence>MAFNRFYWIFIGLLSMIMCSWSSTSLGASLSPSSSAAVDDSFIQILDGKHEMDFDLRNNDYGMNLIESSACQLLLSESNGRKSLFFMKRPNNNGQRLQSSMAKLQSYCRCLVGCLFDYIDFPQYYSDDIVQSQLEFARCGLNCLHYFFHQANNHNSNNNLVRLFYNSHSNFSA</sequence>
<accession>A0A922I9E9</accession>
<evidence type="ECO:0000313" key="4">
    <source>
        <dbReference type="Proteomes" id="UP000790347"/>
    </source>
</evidence>
<evidence type="ECO:0000256" key="1">
    <source>
        <dbReference type="SAM" id="SignalP"/>
    </source>
</evidence>
<evidence type="ECO:0000313" key="3">
    <source>
        <dbReference type="EMBL" id="KAH9526697.1"/>
    </source>
</evidence>
<reference evidence="2" key="3">
    <citation type="journal article" date="2021" name="World Allergy Organ. J.">
        <title>Chromosome-level assembly of Dermatophagoides farinae genome and transcriptome reveals two novel allergens Der f 37 and Der f 39.</title>
        <authorList>
            <person name="Chen J."/>
            <person name="Cai Z."/>
            <person name="Fan D."/>
            <person name="Hu J."/>
            <person name="Hou Y."/>
            <person name="He Y."/>
            <person name="Zhang Z."/>
            <person name="Zhao Z."/>
            <person name="Gao P."/>
            <person name="Hu W."/>
            <person name="Sun J."/>
            <person name="Li J."/>
            <person name="Ji K."/>
        </authorList>
    </citation>
    <scope>NUCLEOTIDE SEQUENCE</scope>
    <source>
        <strain evidence="2">JKM2019</strain>
    </source>
</reference>
<dbReference type="Proteomes" id="UP000828236">
    <property type="component" value="Unassembled WGS sequence"/>
</dbReference>